<dbReference type="CDD" id="cd16913">
    <property type="entry name" value="YkuD_like"/>
    <property type="match status" value="1"/>
</dbReference>
<feature type="active site" description="Nucleophile" evidence="7">
    <location>
        <position position="188"/>
    </location>
</feature>
<proteinExistence type="inferred from homology"/>
<dbReference type="Gene3D" id="2.40.440.10">
    <property type="entry name" value="L,D-transpeptidase catalytic domain-like"/>
    <property type="match status" value="1"/>
</dbReference>
<evidence type="ECO:0000256" key="7">
    <source>
        <dbReference type="PROSITE-ProRule" id="PRU01373"/>
    </source>
</evidence>
<evidence type="ECO:0000256" key="1">
    <source>
        <dbReference type="ARBA" id="ARBA00004752"/>
    </source>
</evidence>
<dbReference type="GO" id="GO:0071972">
    <property type="term" value="F:peptidoglycan L,D-transpeptidase activity"/>
    <property type="evidence" value="ECO:0007669"/>
    <property type="project" value="TreeGrafter"/>
</dbReference>
<dbReference type="SUPFAM" id="SSF141523">
    <property type="entry name" value="L,D-transpeptidase catalytic domain-like"/>
    <property type="match status" value="1"/>
</dbReference>
<comment type="caution">
    <text evidence="11">The sequence shown here is derived from an EMBL/GenBank/DDBJ whole genome shotgun (WGS) entry which is preliminary data.</text>
</comment>
<dbReference type="InterPro" id="IPR050979">
    <property type="entry name" value="LD-transpeptidase"/>
</dbReference>
<dbReference type="UniPathway" id="UPA00219"/>
<accession>A0A8J7MB39</accession>
<dbReference type="InterPro" id="IPR005490">
    <property type="entry name" value="LD_TPept_cat_dom"/>
</dbReference>
<dbReference type="Pfam" id="PF03734">
    <property type="entry name" value="YkuD"/>
    <property type="match status" value="1"/>
</dbReference>
<keyword evidence="3" id="KW-0808">Transferase</keyword>
<sequence>MKFLSLITISSLAVVLCQCTPYADDSSYSWESGTRYLAGYGPVGGDSFGNKKPARDGQNPNDGGYWDGDSASGPAKIRINRAEQKAYFYKGSQLVGVTPISSGDYKHTTPAGSYKISQKSIDHKSSLYGSIVNASNGSVVNGNADVRKDRPGPGEIYKPAPMPYFLRFNSAIGMHAGYLPGYAASHGCVRMPEHMAEKFFHHASIGTPVIVE</sequence>
<dbReference type="PANTHER" id="PTHR30582:SF2">
    <property type="entry name" value="L,D-TRANSPEPTIDASE YCIB-RELATED"/>
    <property type="match status" value="1"/>
</dbReference>
<evidence type="ECO:0000259" key="10">
    <source>
        <dbReference type="PROSITE" id="PS52029"/>
    </source>
</evidence>
<feature type="region of interest" description="Disordered" evidence="8">
    <location>
        <begin position="47"/>
        <end position="70"/>
    </location>
</feature>
<dbReference type="GO" id="GO:0008360">
    <property type="term" value="P:regulation of cell shape"/>
    <property type="evidence" value="ECO:0007669"/>
    <property type="project" value="UniProtKB-UniRule"/>
</dbReference>
<comment type="similarity">
    <text evidence="2">Belongs to the YkuD family.</text>
</comment>
<feature type="active site" description="Proton donor/acceptor" evidence="7">
    <location>
        <position position="175"/>
    </location>
</feature>
<feature type="signal peptide" evidence="9">
    <location>
        <begin position="1"/>
        <end position="23"/>
    </location>
</feature>
<dbReference type="GO" id="GO:0016740">
    <property type="term" value="F:transferase activity"/>
    <property type="evidence" value="ECO:0007669"/>
    <property type="project" value="UniProtKB-KW"/>
</dbReference>
<keyword evidence="5 7" id="KW-0573">Peptidoglycan synthesis</keyword>
<evidence type="ECO:0000313" key="11">
    <source>
        <dbReference type="EMBL" id="MBK1789852.1"/>
    </source>
</evidence>
<keyword evidence="12" id="KW-1185">Reference proteome</keyword>
<feature type="domain" description="L,D-TPase catalytic" evidence="10">
    <location>
        <begin position="75"/>
        <end position="212"/>
    </location>
</feature>
<evidence type="ECO:0000256" key="2">
    <source>
        <dbReference type="ARBA" id="ARBA00005992"/>
    </source>
</evidence>
<evidence type="ECO:0000256" key="9">
    <source>
        <dbReference type="SAM" id="SignalP"/>
    </source>
</evidence>
<dbReference type="EMBL" id="JAENIM010000009">
    <property type="protein sequence ID" value="MBK1789852.1"/>
    <property type="molecule type" value="Genomic_DNA"/>
</dbReference>
<dbReference type="GO" id="GO:0005576">
    <property type="term" value="C:extracellular region"/>
    <property type="evidence" value="ECO:0007669"/>
    <property type="project" value="TreeGrafter"/>
</dbReference>
<gene>
    <name evidence="11" type="ORF">JIN82_01650</name>
</gene>
<dbReference type="Proteomes" id="UP000624703">
    <property type="component" value="Unassembled WGS sequence"/>
</dbReference>
<evidence type="ECO:0000256" key="8">
    <source>
        <dbReference type="SAM" id="MobiDB-lite"/>
    </source>
</evidence>
<reference evidence="11" key="1">
    <citation type="submission" date="2021-01" db="EMBL/GenBank/DDBJ databases">
        <title>Modified the classification status of verrucomicrobia.</title>
        <authorList>
            <person name="Feng X."/>
        </authorList>
    </citation>
    <scope>NUCLEOTIDE SEQUENCE</scope>
    <source>
        <strain evidence="11">_KCTC 22039</strain>
    </source>
</reference>
<dbReference type="InterPro" id="IPR038063">
    <property type="entry name" value="Transpep_catalytic_dom"/>
</dbReference>
<protein>
    <submittedName>
        <fullName evidence="11">L,D-transpeptidase family protein</fullName>
    </submittedName>
</protein>
<evidence type="ECO:0000256" key="3">
    <source>
        <dbReference type="ARBA" id="ARBA00022679"/>
    </source>
</evidence>
<evidence type="ECO:0000256" key="5">
    <source>
        <dbReference type="ARBA" id="ARBA00022984"/>
    </source>
</evidence>
<dbReference type="PROSITE" id="PS52029">
    <property type="entry name" value="LD_TPASE"/>
    <property type="match status" value="1"/>
</dbReference>
<evidence type="ECO:0000313" key="12">
    <source>
        <dbReference type="Proteomes" id="UP000624703"/>
    </source>
</evidence>
<dbReference type="PANTHER" id="PTHR30582">
    <property type="entry name" value="L,D-TRANSPEPTIDASE"/>
    <property type="match status" value="1"/>
</dbReference>
<keyword evidence="9" id="KW-0732">Signal</keyword>
<evidence type="ECO:0000256" key="6">
    <source>
        <dbReference type="ARBA" id="ARBA00023316"/>
    </source>
</evidence>
<keyword evidence="6 7" id="KW-0961">Cell wall biogenesis/degradation</keyword>
<dbReference type="GO" id="GO:0071555">
    <property type="term" value="P:cell wall organization"/>
    <property type="evidence" value="ECO:0007669"/>
    <property type="project" value="UniProtKB-UniRule"/>
</dbReference>
<keyword evidence="4 7" id="KW-0133">Cell shape</keyword>
<name>A0A8J7MB39_9BACT</name>
<dbReference type="AlphaFoldDB" id="A0A8J7MB39"/>
<feature type="chain" id="PRO_5035180712" evidence="9">
    <location>
        <begin position="24"/>
        <end position="212"/>
    </location>
</feature>
<dbReference type="GO" id="GO:0018104">
    <property type="term" value="P:peptidoglycan-protein cross-linking"/>
    <property type="evidence" value="ECO:0007669"/>
    <property type="project" value="TreeGrafter"/>
</dbReference>
<evidence type="ECO:0000256" key="4">
    <source>
        <dbReference type="ARBA" id="ARBA00022960"/>
    </source>
</evidence>
<dbReference type="RefSeq" id="WP_200309892.1">
    <property type="nucleotide sequence ID" value="NZ_JAENIM010000009.1"/>
</dbReference>
<comment type="pathway">
    <text evidence="1 7">Cell wall biogenesis; peptidoglycan biosynthesis.</text>
</comment>
<organism evidence="11 12">
    <name type="scientific">Persicirhabdus sediminis</name>
    <dbReference type="NCBI Taxonomy" id="454144"/>
    <lineage>
        <taxon>Bacteria</taxon>
        <taxon>Pseudomonadati</taxon>
        <taxon>Verrucomicrobiota</taxon>
        <taxon>Verrucomicrobiia</taxon>
        <taxon>Verrucomicrobiales</taxon>
        <taxon>Verrucomicrobiaceae</taxon>
        <taxon>Persicirhabdus</taxon>
    </lineage>
</organism>